<evidence type="ECO:0000313" key="1">
    <source>
        <dbReference type="EMBL" id="ADE15853.1"/>
    </source>
</evidence>
<protein>
    <submittedName>
        <fullName evidence="1">Uncharacterized protein</fullName>
    </submittedName>
</protein>
<gene>
    <name evidence="1" type="ordered locus">Nhal_2786</name>
</gene>
<dbReference type="AlphaFoldDB" id="D5BXU2"/>
<evidence type="ECO:0000313" key="2">
    <source>
        <dbReference type="Proteomes" id="UP000001844"/>
    </source>
</evidence>
<dbReference type="HOGENOM" id="CLU_1015011_0_0_6"/>
<keyword evidence="2" id="KW-1185">Reference proteome</keyword>
<proteinExistence type="predicted"/>
<accession>D5BXU2</accession>
<dbReference type="RefSeq" id="WP_013033710.1">
    <property type="nucleotide sequence ID" value="NC_013960.1"/>
</dbReference>
<dbReference type="EMBL" id="CP001798">
    <property type="protein sequence ID" value="ADE15853.1"/>
    <property type="molecule type" value="Genomic_DNA"/>
</dbReference>
<dbReference type="OrthoDB" id="5623022at2"/>
<dbReference type="KEGG" id="nhl:Nhal_2786"/>
<dbReference type="Proteomes" id="UP000001844">
    <property type="component" value="Chromosome"/>
</dbReference>
<dbReference type="eggNOG" id="ENOG502ZATE">
    <property type="taxonomic scope" value="Bacteria"/>
</dbReference>
<organism evidence="1 2">
    <name type="scientific">Nitrosococcus halophilus (strain Nc4)</name>
    <dbReference type="NCBI Taxonomy" id="472759"/>
    <lineage>
        <taxon>Bacteria</taxon>
        <taxon>Pseudomonadati</taxon>
        <taxon>Pseudomonadota</taxon>
        <taxon>Gammaproteobacteria</taxon>
        <taxon>Chromatiales</taxon>
        <taxon>Chromatiaceae</taxon>
        <taxon>Nitrosococcus</taxon>
    </lineage>
</organism>
<dbReference type="STRING" id="472759.Nhal_2786"/>
<name>D5BXU2_NITHN</name>
<sequence>MVLRSLLELVNSRTRQSWSLVEGERANVVLFDVDTEAGRSAWNANQGLTRESIRVWCSRQGPTEAVKYYLKKPYRYQYLVDLLTTVRGSEPESRKIAPASAVTKNKFGRRLIDTVFNPADHFLGLLLSVIEEKQPVQFQYQDSLPLYVEPKDWEYFHQDSEACLRRLCGSISSHITVEVITKELLTQQITSESMEGRSLQSLLWLAALEGSAGRPLPDWGEEDLLKLKQWPNLGVLRHSLDEMRLAAFMTKQAANLATIVADTGVSKKKAVNFINACSVVGFLETNIEIESAPELVTAGQKQGGIYGFMRRLRGNS</sequence>
<reference evidence="2" key="1">
    <citation type="submission" date="2010-04" db="EMBL/GenBank/DDBJ databases">
        <title>Complete genome sequence of Nitrosococcus halophilus Nc4, a salt-adapted, aerobic obligate ammonia-oxidizing sulfur purple bacterium.</title>
        <authorList>
            <consortium name="US DOE Joint Genome Institute"/>
            <person name="Campbell M.A."/>
            <person name="Malfatti S.A."/>
            <person name="Chain P.S.G."/>
            <person name="Heidelberg J.F."/>
            <person name="Ward B.B."/>
            <person name="Klotz M.G."/>
        </authorList>
    </citation>
    <scope>NUCLEOTIDE SEQUENCE [LARGE SCALE GENOMIC DNA]</scope>
    <source>
        <strain evidence="2">Nc4</strain>
    </source>
</reference>